<name>A0A3Q7YGH9_CICAR</name>
<reference evidence="2" key="2">
    <citation type="submission" date="2025-08" db="UniProtKB">
        <authorList>
            <consortium name="RefSeq"/>
        </authorList>
    </citation>
    <scope>IDENTIFICATION</scope>
    <source>
        <tissue evidence="2">Etiolated seedlings</tissue>
    </source>
</reference>
<reference evidence="1" key="1">
    <citation type="journal article" date="2013" name="Nat. Biotechnol.">
        <title>Draft genome sequence of chickpea (Cicer arietinum) provides a resource for trait improvement.</title>
        <authorList>
            <person name="Varshney R.K."/>
            <person name="Song C."/>
            <person name="Saxena R.K."/>
            <person name="Azam S."/>
            <person name="Yu S."/>
            <person name="Sharpe A.G."/>
            <person name="Cannon S."/>
            <person name="Baek J."/>
            <person name="Rosen B.D."/>
            <person name="Tar'an B."/>
            <person name="Millan T."/>
            <person name="Zhang X."/>
            <person name="Ramsay L.D."/>
            <person name="Iwata A."/>
            <person name="Wang Y."/>
            <person name="Nelson W."/>
            <person name="Farmer A.D."/>
            <person name="Gaur P.M."/>
            <person name="Soderlund C."/>
            <person name="Penmetsa R.V."/>
            <person name="Xu C."/>
            <person name="Bharti A.K."/>
            <person name="He W."/>
            <person name="Winter P."/>
            <person name="Zhao S."/>
            <person name="Hane J.K."/>
            <person name="Carrasquilla-Garcia N."/>
            <person name="Condie J.A."/>
            <person name="Upadhyaya H.D."/>
            <person name="Luo M.C."/>
            <person name="Thudi M."/>
            <person name="Gowda C.L."/>
            <person name="Singh N.P."/>
            <person name="Lichtenzveig J."/>
            <person name="Gali K.K."/>
            <person name="Rubio J."/>
            <person name="Nadarajan N."/>
            <person name="Dolezel J."/>
            <person name="Bansal K.C."/>
            <person name="Xu X."/>
            <person name="Edwards D."/>
            <person name="Zhang G."/>
            <person name="Kahl G."/>
            <person name="Gil J."/>
            <person name="Singh K.B."/>
            <person name="Datta S.K."/>
            <person name="Jackson S.A."/>
            <person name="Wang J."/>
            <person name="Cook D.R."/>
        </authorList>
    </citation>
    <scope>NUCLEOTIDE SEQUENCE [LARGE SCALE GENOMIC DNA]</scope>
    <source>
        <strain evidence="1">cv. CDC Frontier</strain>
    </source>
</reference>
<keyword evidence="1" id="KW-1185">Reference proteome</keyword>
<evidence type="ECO:0000313" key="2">
    <source>
        <dbReference type="RefSeq" id="XP_027192270.1"/>
    </source>
</evidence>
<dbReference type="RefSeq" id="XP_027192270.1">
    <property type="nucleotide sequence ID" value="XM_027336469.1"/>
</dbReference>
<dbReference type="AlphaFoldDB" id="A0A3Q7YGH9"/>
<dbReference type="Proteomes" id="UP000087171">
    <property type="component" value="Chromosome Ca7"/>
</dbReference>
<gene>
    <name evidence="2" type="primary">LOC113787602</name>
</gene>
<sequence>MDNTSTPSVLQSNTELATFYILNKLNICISSRVLSSTYHQISCINQVLNSGCNCRINDFTILHYHIIYITVVERREKVTSKGDYQFSLYSSLFQPSSLPPPESDSRITTNARRVTLPPVQIAPLLAAGLRPPLPDCLCGRSLSVCRNLICLQIVLLLCSKRRF</sequence>
<accession>A0A3Q7YGH9</accession>
<organism evidence="1 2">
    <name type="scientific">Cicer arietinum</name>
    <name type="common">Chickpea</name>
    <name type="synonym">Garbanzo</name>
    <dbReference type="NCBI Taxonomy" id="3827"/>
    <lineage>
        <taxon>Eukaryota</taxon>
        <taxon>Viridiplantae</taxon>
        <taxon>Streptophyta</taxon>
        <taxon>Embryophyta</taxon>
        <taxon>Tracheophyta</taxon>
        <taxon>Spermatophyta</taxon>
        <taxon>Magnoliopsida</taxon>
        <taxon>eudicotyledons</taxon>
        <taxon>Gunneridae</taxon>
        <taxon>Pentapetalae</taxon>
        <taxon>rosids</taxon>
        <taxon>fabids</taxon>
        <taxon>Fabales</taxon>
        <taxon>Fabaceae</taxon>
        <taxon>Papilionoideae</taxon>
        <taxon>50 kb inversion clade</taxon>
        <taxon>NPAAA clade</taxon>
        <taxon>Hologalegina</taxon>
        <taxon>IRL clade</taxon>
        <taxon>Cicereae</taxon>
        <taxon>Cicer</taxon>
    </lineage>
</organism>
<proteinExistence type="predicted"/>
<protein>
    <submittedName>
        <fullName evidence="2">Uncharacterized protein LOC113787602</fullName>
    </submittedName>
</protein>
<evidence type="ECO:0000313" key="1">
    <source>
        <dbReference type="Proteomes" id="UP000087171"/>
    </source>
</evidence>